<dbReference type="AlphaFoldDB" id="A0AAQ4EAB1"/>
<reference evidence="1 2" key="1">
    <citation type="journal article" date="2023" name="Arcadia Sci">
        <title>De novo assembly of a long-read Amblyomma americanum tick genome.</title>
        <authorList>
            <person name="Chou S."/>
            <person name="Poskanzer K.E."/>
            <person name="Rollins M."/>
            <person name="Thuy-Boun P.S."/>
        </authorList>
    </citation>
    <scope>NUCLEOTIDE SEQUENCE [LARGE SCALE GENOMIC DNA]</scope>
    <source>
        <strain evidence="1">F_SG_1</strain>
        <tissue evidence="1">Salivary glands</tissue>
    </source>
</reference>
<dbReference type="Proteomes" id="UP001321473">
    <property type="component" value="Unassembled WGS sequence"/>
</dbReference>
<keyword evidence="2" id="KW-1185">Reference proteome</keyword>
<evidence type="ECO:0000313" key="2">
    <source>
        <dbReference type="Proteomes" id="UP001321473"/>
    </source>
</evidence>
<organism evidence="1 2">
    <name type="scientific">Amblyomma americanum</name>
    <name type="common">Lone star tick</name>
    <dbReference type="NCBI Taxonomy" id="6943"/>
    <lineage>
        <taxon>Eukaryota</taxon>
        <taxon>Metazoa</taxon>
        <taxon>Ecdysozoa</taxon>
        <taxon>Arthropoda</taxon>
        <taxon>Chelicerata</taxon>
        <taxon>Arachnida</taxon>
        <taxon>Acari</taxon>
        <taxon>Parasitiformes</taxon>
        <taxon>Ixodida</taxon>
        <taxon>Ixodoidea</taxon>
        <taxon>Ixodidae</taxon>
        <taxon>Amblyomminae</taxon>
        <taxon>Amblyomma</taxon>
    </lineage>
</organism>
<name>A0AAQ4EAB1_AMBAM</name>
<comment type="caution">
    <text evidence="1">The sequence shown here is derived from an EMBL/GenBank/DDBJ whole genome shotgun (WGS) entry which is preliminary data.</text>
</comment>
<protein>
    <submittedName>
        <fullName evidence="1">Uncharacterized protein</fullName>
    </submittedName>
</protein>
<dbReference type="EMBL" id="JARKHS020019449">
    <property type="protein sequence ID" value="KAK8771685.1"/>
    <property type="molecule type" value="Genomic_DNA"/>
</dbReference>
<accession>A0AAQ4EAB1</accession>
<proteinExistence type="predicted"/>
<gene>
    <name evidence="1" type="ORF">V5799_025071</name>
</gene>
<sequence>MEPASPNLEGRQQTGTIDTMCQVLGTNRRAQPAGTSCGATTDGATCFHVAASGRDRALCAFSAAVSGNANLFSKPG</sequence>
<evidence type="ECO:0000313" key="1">
    <source>
        <dbReference type="EMBL" id="KAK8771685.1"/>
    </source>
</evidence>